<protein>
    <submittedName>
        <fullName evidence="2">NAD (P)H-hydrate epimerase</fullName>
    </submittedName>
</protein>
<organism evidence="2 3">
    <name type="scientific">Gossypium arboreum</name>
    <name type="common">Tree cotton</name>
    <name type="synonym">Gossypium nanking</name>
    <dbReference type="NCBI Taxonomy" id="29729"/>
    <lineage>
        <taxon>Eukaryota</taxon>
        <taxon>Viridiplantae</taxon>
        <taxon>Streptophyta</taxon>
        <taxon>Embryophyta</taxon>
        <taxon>Tracheophyta</taxon>
        <taxon>Spermatophyta</taxon>
        <taxon>Magnoliopsida</taxon>
        <taxon>eudicotyledons</taxon>
        <taxon>Gunneridae</taxon>
        <taxon>Pentapetalae</taxon>
        <taxon>rosids</taxon>
        <taxon>malvids</taxon>
        <taxon>Malvales</taxon>
        <taxon>Malvaceae</taxon>
        <taxon>Malvoideae</taxon>
        <taxon>Gossypium</taxon>
    </lineage>
</organism>
<dbReference type="Gene3D" id="3.40.50.10260">
    <property type="entry name" value="YjeF N-terminal domain"/>
    <property type="match status" value="1"/>
</dbReference>
<evidence type="ECO:0000256" key="1">
    <source>
        <dbReference type="SAM" id="Phobius"/>
    </source>
</evidence>
<accession>A0A0B0PVN4</accession>
<sequence>MESSVQNPASISYLTQREAAEVDETLMGPLGFSVDQLMELAGLSVATSIAELVALPCLAICYRQCPLTTTVKFINRVSIIVFLLFVVRETMEVTGWLLLIICITLGISPLRVILSELPNPFILALLLSWNLCQSLFSACGPVRGL</sequence>
<proteinExistence type="predicted"/>
<keyword evidence="1" id="KW-0472">Membrane</keyword>
<name>A0A0B0PVN4_GOSAR</name>
<keyword evidence="1" id="KW-1133">Transmembrane helix</keyword>
<feature type="transmembrane region" description="Helical" evidence="1">
    <location>
        <begin position="93"/>
        <end position="114"/>
    </location>
</feature>
<dbReference type="SUPFAM" id="SSF64153">
    <property type="entry name" value="YjeF N-terminal domain-like"/>
    <property type="match status" value="1"/>
</dbReference>
<keyword evidence="1" id="KW-0812">Transmembrane</keyword>
<reference evidence="3" key="1">
    <citation type="submission" date="2014-09" db="EMBL/GenBank/DDBJ databases">
        <authorList>
            <person name="Mudge J."/>
            <person name="Ramaraj T."/>
            <person name="Lindquist I.E."/>
            <person name="Bharti A.K."/>
            <person name="Sundararajan A."/>
            <person name="Cameron C.T."/>
            <person name="Woodward J.E."/>
            <person name="May G.D."/>
            <person name="Brubaker C."/>
            <person name="Broadhvest J."/>
            <person name="Wilkins T.A."/>
        </authorList>
    </citation>
    <scope>NUCLEOTIDE SEQUENCE</scope>
    <source>
        <strain evidence="3">cv. AKA8401</strain>
    </source>
</reference>
<dbReference type="Proteomes" id="UP000032142">
    <property type="component" value="Unassembled WGS sequence"/>
</dbReference>
<evidence type="ECO:0000313" key="2">
    <source>
        <dbReference type="EMBL" id="KHG29070.1"/>
    </source>
</evidence>
<evidence type="ECO:0000313" key="3">
    <source>
        <dbReference type="Proteomes" id="UP000032142"/>
    </source>
</evidence>
<dbReference type="EMBL" id="KN447756">
    <property type="protein sequence ID" value="KHG29070.1"/>
    <property type="molecule type" value="Genomic_DNA"/>
</dbReference>
<gene>
    <name evidence="2" type="ORF">F383_04556</name>
</gene>
<dbReference type="AlphaFoldDB" id="A0A0B0PVN4"/>
<dbReference type="InterPro" id="IPR036652">
    <property type="entry name" value="YjeF_N_dom_sf"/>
</dbReference>
<keyword evidence="3" id="KW-1185">Reference proteome</keyword>
<feature type="transmembrane region" description="Helical" evidence="1">
    <location>
        <begin position="40"/>
        <end position="62"/>
    </location>
</feature>